<evidence type="ECO:0000256" key="1">
    <source>
        <dbReference type="ARBA" id="ARBA00022490"/>
    </source>
</evidence>
<dbReference type="CDD" id="cd10225">
    <property type="entry name" value="ASKHA_NBD_MreB-like"/>
    <property type="match status" value="1"/>
</dbReference>
<dbReference type="AlphaFoldDB" id="A0A9D1X349"/>
<keyword evidence="1 6" id="KW-0963">Cytoplasm</keyword>
<evidence type="ECO:0000256" key="6">
    <source>
        <dbReference type="HAMAP-Rule" id="MF_02207"/>
    </source>
</evidence>
<evidence type="ECO:0000313" key="7">
    <source>
        <dbReference type="EMBL" id="HIX71626.1"/>
    </source>
</evidence>
<dbReference type="NCBIfam" id="NF010539">
    <property type="entry name" value="PRK13927.1"/>
    <property type="match status" value="1"/>
</dbReference>
<keyword evidence="4 6" id="KW-0133">Cell shape</keyword>
<comment type="caution">
    <text evidence="7">The sequence shown here is derived from an EMBL/GenBank/DDBJ whole genome shotgun (WGS) entry which is preliminary data.</text>
</comment>
<dbReference type="PANTHER" id="PTHR42749:SF1">
    <property type="entry name" value="CELL SHAPE-DETERMINING PROTEIN MREB"/>
    <property type="match status" value="1"/>
</dbReference>
<dbReference type="InterPro" id="IPR004753">
    <property type="entry name" value="MreB"/>
</dbReference>
<dbReference type="Gene3D" id="3.30.420.40">
    <property type="match status" value="3"/>
</dbReference>
<reference evidence="7" key="1">
    <citation type="journal article" date="2021" name="PeerJ">
        <title>Extensive microbial diversity within the chicken gut microbiome revealed by metagenomics and culture.</title>
        <authorList>
            <person name="Gilroy R."/>
            <person name="Ravi A."/>
            <person name="Getino M."/>
            <person name="Pursley I."/>
            <person name="Horton D.L."/>
            <person name="Alikhan N.F."/>
            <person name="Baker D."/>
            <person name="Gharbi K."/>
            <person name="Hall N."/>
            <person name="Watson M."/>
            <person name="Adriaenssens E.M."/>
            <person name="Foster-Nyarko E."/>
            <person name="Jarju S."/>
            <person name="Secka A."/>
            <person name="Antonio M."/>
            <person name="Oren A."/>
            <person name="Chaudhuri R.R."/>
            <person name="La Ragione R."/>
            <person name="Hildebrand F."/>
            <person name="Pallen M.J."/>
        </authorList>
    </citation>
    <scope>NUCLEOTIDE SEQUENCE</scope>
    <source>
        <strain evidence="7">ChiSxjej3B15-1167</strain>
    </source>
</reference>
<evidence type="ECO:0000256" key="2">
    <source>
        <dbReference type="ARBA" id="ARBA00022741"/>
    </source>
</evidence>
<dbReference type="EMBL" id="DXEQ01000031">
    <property type="protein sequence ID" value="HIX71626.1"/>
    <property type="molecule type" value="Genomic_DNA"/>
</dbReference>
<gene>
    <name evidence="6" type="primary">mreB</name>
    <name evidence="7" type="ORF">H9849_01255</name>
</gene>
<protein>
    <recommendedName>
        <fullName evidence="6">Cell shape-determining protein MreB</fullName>
    </recommendedName>
</protein>
<evidence type="ECO:0000256" key="5">
    <source>
        <dbReference type="ARBA" id="ARBA00023458"/>
    </source>
</evidence>
<dbReference type="PRINTS" id="PR01652">
    <property type="entry name" value="SHAPEPROTEIN"/>
</dbReference>
<dbReference type="GO" id="GO:0000902">
    <property type="term" value="P:cell morphogenesis"/>
    <property type="evidence" value="ECO:0007669"/>
    <property type="project" value="InterPro"/>
</dbReference>
<dbReference type="HAMAP" id="MF_02207">
    <property type="entry name" value="MreB"/>
    <property type="match status" value="1"/>
</dbReference>
<dbReference type="SUPFAM" id="SSF53067">
    <property type="entry name" value="Actin-like ATPase domain"/>
    <property type="match status" value="2"/>
</dbReference>
<dbReference type="InterPro" id="IPR043129">
    <property type="entry name" value="ATPase_NBD"/>
</dbReference>
<sequence length="346" mass="38170">MSEKIYGIDMGTNSIKIYQKSAGVVVHQKNMIAMVKKNEPMAMGDEAYSMYEKAPKNIEVKHPIVNGVIADFSAMQTMIELYFKGFKGKKASEGLTANGTSEFYIAVPTDITEVEKRAFHDLIASSSLKTKKIRLVEKPIADALGAGLDVMDATGRLIVNIGADTTEISLISLGGIVQSRLLKIGGTRFDEAIQQAVKKKHNLVIGMKSAERLKMQLASGIKEEEEVTYDVMGRNLITGLPNRVTVTNHLIFEAMSESMSSVIDAIKFILEKTPPELSMDIMHDGICMTGGSTHIKNLDLLIQQETGLSIMKMEEPELTVVKGLGMIMENPEYERIANNFLESDFR</sequence>
<comment type="subcellular location">
    <subcellularLocation>
        <location evidence="6">Cytoplasm</location>
    </subcellularLocation>
    <text evidence="6">Membrane-associated.</text>
</comment>
<evidence type="ECO:0000256" key="3">
    <source>
        <dbReference type="ARBA" id="ARBA00022840"/>
    </source>
</evidence>
<evidence type="ECO:0000313" key="8">
    <source>
        <dbReference type="Proteomes" id="UP000886805"/>
    </source>
</evidence>
<organism evidence="7 8">
    <name type="scientific">Candidatus Anaerobutyricum stercoripullorum</name>
    <dbReference type="NCBI Taxonomy" id="2838456"/>
    <lineage>
        <taxon>Bacteria</taxon>
        <taxon>Bacillati</taxon>
        <taxon>Bacillota</taxon>
        <taxon>Clostridia</taxon>
        <taxon>Lachnospirales</taxon>
        <taxon>Lachnospiraceae</taxon>
        <taxon>Anaerobutyricum</taxon>
    </lineage>
</organism>
<dbReference type="GO" id="GO:0005737">
    <property type="term" value="C:cytoplasm"/>
    <property type="evidence" value="ECO:0007669"/>
    <property type="project" value="UniProtKB-SubCell"/>
</dbReference>
<comment type="caution">
    <text evidence="6">Lacks conserved residue(s) required for the propagation of feature annotation.</text>
</comment>
<accession>A0A9D1X349</accession>
<dbReference type="PANTHER" id="PTHR42749">
    <property type="entry name" value="CELL SHAPE-DETERMINING PROTEIN MREB"/>
    <property type="match status" value="1"/>
</dbReference>
<keyword evidence="3 6" id="KW-0067">ATP-binding</keyword>
<dbReference type="GO" id="GO:0005524">
    <property type="term" value="F:ATP binding"/>
    <property type="evidence" value="ECO:0007669"/>
    <property type="project" value="UniProtKB-KW"/>
</dbReference>
<feature type="binding site" evidence="6">
    <location>
        <begin position="211"/>
        <end position="214"/>
    </location>
    <ligand>
        <name>ATP</name>
        <dbReference type="ChEBI" id="CHEBI:30616"/>
    </ligand>
</feature>
<evidence type="ECO:0000256" key="4">
    <source>
        <dbReference type="ARBA" id="ARBA00022960"/>
    </source>
</evidence>
<reference evidence="7" key="2">
    <citation type="submission" date="2021-04" db="EMBL/GenBank/DDBJ databases">
        <authorList>
            <person name="Gilroy R."/>
        </authorList>
    </citation>
    <scope>NUCLEOTIDE SEQUENCE</scope>
    <source>
        <strain evidence="7">ChiSxjej3B15-1167</strain>
    </source>
</reference>
<dbReference type="Pfam" id="PF06723">
    <property type="entry name" value="MreB_Mbl"/>
    <property type="match status" value="1"/>
</dbReference>
<dbReference type="InterPro" id="IPR056546">
    <property type="entry name" value="MreB_MamK-like"/>
</dbReference>
<dbReference type="GO" id="GO:0008360">
    <property type="term" value="P:regulation of cell shape"/>
    <property type="evidence" value="ECO:0007669"/>
    <property type="project" value="UniProtKB-UniRule"/>
</dbReference>
<name>A0A9D1X349_9FIRM</name>
<comment type="function">
    <text evidence="6">Forms membrane-associated dynamic filaments that are essential for cell shape determination. Acts by regulating cell wall synthesis and cell elongation, and thus cell shape. A feedback loop between cell geometry and MreB localization may maintain elongated cell shape by targeting cell wall growth to regions of negative cell wall curvature.</text>
</comment>
<keyword evidence="2 6" id="KW-0547">Nucleotide-binding</keyword>
<proteinExistence type="inferred from homology"/>
<dbReference type="Proteomes" id="UP000886805">
    <property type="component" value="Unassembled WGS sequence"/>
</dbReference>
<comment type="subunit">
    <text evidence="6">Forms polymers.</text>
</comment>
<comment type="similarity">
    <text evidence="5 6">Belongs to the FtsA/MreB family.</text>
</comment>